<dbReference type="Gene3D" id="3.10.450.10">
    <property type="match status" value="1"/>
</dbReference>
<organism evidence="8 9">
    <name type="scientific">Leptobrachium leishanense</name>
    <name type="common">Leishan spiny toad</name>
    <dbReference type="NCBI Taxonomy" id="445787"/>
    <lineage>
        <taxon>Eukaryota</taxon>
        <taxon>Metazoa</taxon>
        <taxon>Chordata</taxon>
        <taxon>Craniata</taxon>
        <taxon>Vertebrata</taxon>
        <taxon>Euteleostomi</taxon>
        <taxon>Amphibia</taxon>
        <taxon>Batrachia</taxon>
        <taxon>Anura</taxon>
        <taxon>Pelobatoidea</taxon>
        <taxon>Megophryidae</taxon>
        <taxon>Leptobrachium</taxon>
    </lineage>
</organism>
<evidence type="ECO:0000256" key="1">
    <source>
        <dbReference type="ARBA" id="ARBA00004496"/>
    </source>
</evidence>
<evidence type="ECO:0000256" key="3">
    <source>
        <dbReference type="ARBA" id="ARBA00022490"/>
    </source>
</evidence>
<evidence type="ECO:0000259" key="7">
    <source>
        <dbReference type="Pfam" id="PF00031"/>
    </source>
</evidence>
<sequence>DGSLSAGSREFRGQEEAVKAEVEGKCGKNFSKYIADSFKSQLVAGTNYFVKVRAIDTGDGFIHVRIYVALPHTKQPPSVHSVQQDKTQEDEIAYF</sequence>
<comment type="subcellular location">
    <subcellularLocation>
        <location evidence="1">Cytoplasm</location>
    </subcellularLocation>
</comment>
<evidence type="ECO:0000256" key="5">
    <source>
        <dbReference type="ARBA" id="ARBA00022704"/>
    </source>
</evidence>
<reference evidence="8" key="2">
    <citation type="submission" date="2025-09" db="UniProtKB">
        <authorList>
            <consortium name="Ensembl"/>
        </authorList>
    </citation>
    <scope>IDENTIFICATION</scope>
</reference>
<dbReference type="Ensembl" id="ENSLLET00000002139.1">
    <property type="protein sequence ID" value="ENSLLEP00000002050.1"/>
    <property type="gene ID" value="ENSLLEG00000001314.1"/>
</dbReference>
<dbReference type="PANTHER" id="PTHR11414">
    <property type="entry name" value="CYSTATIN FAMILY MEMBER"/>
    <property type="match status" value="1"/>
</dbReference>
<feature type="compositionally biased region" description="Polar residues" evidence="6">
    <location>
        <begin position="75"/>
        <end position="85"/>
    </location>
</feature>
<dbReference type="Pfam" id="PF00031">
    <property type="entry name" value="Cystatin"/>
    <property type="match status" value="1"/>
</dbReference>
<dbReference type="GO" id="GO:0005829">
    <property type="term" value="C:cytosol"/>
    <property type="evidence" value="ECO:0007669"/>
    <property type="project" value="TreeGrafter"/>
</dbReference>
<proteinExistence type="inferred from homology"/>
<dbReference type="AlphaFoldDB" id="A0A8C5LTY4"/>
<dbReference type="InterPro" id="IPR001713">
    <property type="entry name" value="Prot_inh_stefin"/>
</dbReference>
<keyword evidence="3" id="KW-0963">Cytoplasm</keyword>
<evidence type="ECO:0000256" key="6">
    <source>
        <dbReference type="SAM" id="MobiDB-lite"/>
    </source>
</evidence>
<dbReference type="Proteomes" id="UP000694569">
    <property type="component" value="Unplaced"/>
</dbReference>
<feature type="domain" description="Cystatin" evidence="7">
    <location>
        <begin position="23"/>
        <end position="84"/>
    </location>
</feature>
<name>A0A8C5LTY4_9ANUR</name>
<dbReference type="InterPro" id="IPR000010">
    <property type="entry name" value="Cystatin_dom"/>
</dbReference>
<dbReference type="OrthoDB" id="2429551at2759"/>
<feature type="region of interest" description="Disordered" evidence="6">
    <location>
        <begin position="75"/>
        <end position="95"/>
    </location>
</feature>
<evidence type="ECO:0000256" key="2">
    <source>
        <dbReference type="ARBA" id="ARBA00009403"/>
    </source>
</evidence>
<reference evidence="8" key="1">
    <citation type="submission" date="2025-08" db="UniProtKB">
        <authorList>
            <consortium name="Ensembl"/>
        </authorList>
    </citation>
    <scope>IDENTIFICATION</scope>
</reference>
<dbReference type="FunFam" id="3.10.450.10:FF:000001">
    <property type="entry name" value="Cystatin-A"/>
    <property type="match status" value="1"/>
</dbReference>
<dbReference type="GeneTree" id="ENSGT01010000227412"/>
<evidence type="ECO:0000256" key="4">
    <source>
        <dbReference type="ARBA" id="ARBA00022690"/>
    </source>
</evidence>
<accession>A0A8C5LTY4</accession>
<dbReference type="InterPro" id="IPR018073">
    <property type="entry name" value="Prot_inh_cystat_CS"/>
</dbReference>
<dbReference type="PROSITE" id="PS00287">
    <property type="entry name" value="CYSTATIN"/>
    <property type="match status" value="1"/>
</dbReference>
<dbReference type="SUPFAM" id="SSF54403">
    <property type="entry name" value="Cystatin/monellin"/>
    <property type="match status" value="1"/>
</dbReference>
<keyword evidence="9" id="KW-1185">Reference proteome</keyword>
<dbReference type="GO" id="GO:0004869">
    <property type="term" value="F:cysteine-type endopeptidase inhibitor activity"/>
    <property type="evidence" value="ECO:0007669"/>
    <property type="project" value="UniProtKB-KW"/>
</dbReference>
<dbReference type="PANTHER" id="PTHR11414:SF21">
    <property type="entry name" value="CYSTATIN 14A, TANDEM DUPLICATE 1-RELATED"/>
    <property type="match status" value="1"/>
</dbReference>
<protein>
    <recommendedName>
        <fullName evidence="7">Cystatin domain-containing protein</fullName>
    </recommendedName>
</protein>
<dbReference type="InterPro" id="IPR046350">
    <property type="entry name" value="Cystatin_sf"/>
</dbReference>
<keyword evidence="4" id="KW-0646">Protease inhibitor</keyword>
<evidence type="ECO:0000313" key="8">
    <source>
        <dbReference type="Ensembl" id="ENSLLEP00000002050.1"/>
    </source>
</evidence>
<comment type="similarity">
    <text evidence="2">Belongs to the cystatin family.</text>
</comment>
<evidence type="ECO:0000313" key="9">
    <source>
        <dbReference type="Proteomes" id="UP000694569"/>
    </source>
</evidence>
<keyword evidence="5" id="KW-0789">Thiol protease inhibitor</keyword>